<evidence type="ECO:0000256" key="1">
    <source>
        <dbReference type="SAM" id="MobiDB-lite"/>
    </source>
</evidence>
<dbReference type="OrthoDB" id="7464126at2759"/>
<protein>
    <recommendedName>
        <fullName evidence="4">Fungal N-terminal domain-containing protein</fullName>
    </recommendedName>
</protein>
<dbReference type="AlphaFoldDB" id="A0A1L7WBM3"/>
<feature type="compositionally biased region" description="Basic residues" evidence="1">
    <location>
        <begin position="448"/>
        <end position="459"/>
    </location>
</feature>
<dbReference type="EMBL" id="FJOG01000001">
    <property type="protein sequence ID" value="CZR50187.1"/>
    <property type="molecule type" value="Genomic_DNA"/>
</dbReference>
<evidence type="ECO:0000313" key="2">
    <source>
        <dbReference type="EMBL" id="CZR50187.1"/>
    </source>
</evidence>
<accession>A0A1L7WBM3</accession>
<proteinExistence type="predicted"/>
<reference evidence="2 3" key="1">
    <citation type="submission" date="2016-03" db="EMBL/GenBank/DDBJ databases">
        <authorList>
            <person name="Ploux O."/>
        </authorList>
    </citation>
    <scope>NUCLEOTIDE SEQUENCE [LARGE SCALE GENOMIC DNA]</scope>
    <source>
        <strain evidence="2 3">UAMH 11012</strain>
    </source>
</reference>
<dbReference type="Proteomes" id="UP000184330">
    <property type="component" value="Unassembled WGS sequence"/>
</dbReference>
<feature type="compositionally biased region" description="Basic and acidic residues" evidence="1">
    <location>
        <begin position="386"/>
        <end position="447"/>
    </location>
</feature>
<organism evidence="2 3">
    <name type="scientific">Phialocephala subalpina</name>
    <dbReference type="NCBI Taxonomy" id="576137"/>
    <lineage>
        <taxon>Eukaryota</taxon>
        <taxon>Fungi</taxon>
        <taxon>Dikarya</taxon>
        <taxon>Ascomycota</taxon>
        <taxon>Pezizomycotina</taxon>
        <taxon>Leotiomycetes</taxon>
        <taxon>Helotiales</taxon>
        <taxon>Mollisiaceae</taxon>
        <taxon>Phialocephala</taxon>
        <taxon>Phialocephala fortinii species complex</taxon>
    </lineage>
</organism>
<keyword evidence="3" id="KW-1185">Reference proteome</keyword>
<evidence type="ECO:0008006" key="4">
    <source>
        <dbReference type="Google" id="ProtNLM"/>
    </source>
</evidence>
<name>A0A1L7WBM3_9HELO</name>
<feature type="compositionally biased region" description="Basic and acidic residues" evidence="1">
    <location>
        <begin position="268"/>
        <end position="280"/>
    </location>
</feature>
<feature type="region of interest" description="Disordered" evidence="1">
    <location>
        <begin position="344"/>
        <end position="526"/>
    </location>
</feature>
<feature type="compositionally biased region" description="Basic and acidic residues" evidence="1">
    <location>
        <begin position="460"/>
        <end position="471"/>
    </location>
</feature>
<evidence type="ECO:0000313" key="3">
    <source>
        <dbReference type="Proteomes" id="UP000184330"/>
    </source>
</evidence>
<sequence>MSFGYSVGDFLALTQLAYKVVQSSRKACGAHDELTRDVTNLHIMLQRLELEKSRPESLLNRSDDNRREELADLSSGCHRVLRVLSQILEKYNALSDEQRSVKKLWQKIRFGNDEMQDLGEIRLKVSTYSSAITLFLNLLAIGSQGKVERFMDSHGEELREMRLSLNWITASLQAKTREGSVLTSYAEDDKAVWKDFRRELIHEGFRSSMLKRHESVIREYIMELGSRGALDDTQNDEQNLSVQEEAQFHPADPLISVQSAAPASAKSKTSDDPAPEKPRDEGEDDESLQEGIDEPKVELIGSQADSRNVITIASEEASVRSESAPTGLAKRGIKSNTEVLLTHRTAEPRAAPKVYIYPTSVPRSHKDLYDEPPRHAPKESSSYESATDRDRKRPSTKGEERARDTLRDAAIRKLQEEKRTRADERARAEERIRSEKARDKEKRDRSHKEKTKSREKKSKSRTEEKSRRTSDAPEPPPVKPIIVTPLRPNLSKEGSGSSCNAPEPPPAKPAIVRPFPSGSGRNPSASYEEVRYAPTYDTSSVSFANYPWANLMSSARNLV</sequence>
<feature type="region of interest" description="Disordered" evidence="1">
    <location>
        <begin position="258"/>
        <end position="303"/>
    </location>
</feature>
<feature type="compositionally biased region" description="Basic and acidic residues" evidence="1">
    <location>
        <begin position="364"/>
        <end position="378"/>
    </location>
</feature>
<gene>
    <name evidence="2" type="ORF">PAC_00059</name>
</gene>
<feature type="compositionally biased region" description="Acidic residues" evidence="1">
    <location>
        <begin position="281"/>
        <end position="292"/>
    </location>
</feature>